<dbReference type="InterPro" id="IPR016186">
    <property type="entry name" value="C-type_lectin-like/link_sf"/>
</dbReference>
<dbReference type="Pfam" id="PF00024">
    <property type="entry name" value="PAN_1"/>
    <property type="match status" value="1"/>
</dbReference>
<evidence type="ECO:0000259" key="2">
    <source>
        <dbReference type="PROSITE" id="PS50948"/>
    </source>
</evidence>
<name>A0A6J8ABV9_MYTCO</name>
<evidence type="ECO:0000256" key="1">
    <source>
        <dbReference type="SAM" id="SignalP"/>
    </source>
</evidence>
<keyword evidence="1" id="KW-0732">Signal</keyword>
<keyword evidence="4" id="KW-1185">Reference proteome</keyword>
<feature type="chain" id="PRO_5026710746" evidence="1">
    <location>
        <begin position="22"/>
        <end position="235"/>
    </location>
</feature>
<dbReference type="SUPFAM" id="SSF56436">
    <property type="entry name" value="C-type lectin-like"/>
    <property type="match status" value="1"/>
</dbReference>
<dbReference type="Proteomes" id="UP000507470">
    <property type="component" value="Unassembled WGS sequence"/>
</dbReference>
<accession>A0A6J8ABV9</accession>
<dbReference type="InterPro" id="IPR016187">
    <property type="entry name" value="CTDL_fold"/>
</dbReference>
<reference evidence="3 4" key="1">
    <citation type="submission" date="2020-06" db="EMBL/GenBank/DDBJ databases">
        <authorList>
            <person name="Li R."/>
            <person name="Bekaert M."/>
        </authorList>
    </citation>
    <scope>NUCLEOTIDE SEQUENCE [LARGE SCALE GENOMIC DNA]</scope>
    <source>
        <strain evidence="4">wild</strain>
    </source>
</reference>
<protein>
    <submittedName>
        <fullName evidence="3">PLG</fullName>
        <ecNumber evidence="3">3.4.21.7</ecNumber>
    </submittedName>
</protein>
<dbReference type="EC" id="3.4.21.7" evidence="3"/>
<dbReference type="OrthoDB" id="6083339at2759"/>
<dbReference type="AlphaFoldDB" id="A0A6J8ABV9"/>
<dbReference type="EMBL" id="CACVKT020001187">
    <property type="protein sequence ID" value="CAC5365808.1"/>
    <property type="molecule type" value="Genomic_DNA"/>
</dbReference>
<keyword evidence="3" id="KW-0378">Hydrolase</keyword>
<sequence length="235" mass="27247">MEAFWIIVLVYLLYNFEMTRCVTWYKSQLPDTNTETDIKWTIKVRSVTECAHHCTVNTNCRSFQYENSTTNCTLLYVSNLTSQYVNSIQISHYSKTLVLNCPNGYDHLPESNTCVKLYPNYLTWNDSFTACKNDDADLPVLDTNILFDEFQDYMDLWSSNRVAVNAKLSNNVPYWETGGEVNASKFCEYTPDMLNVSDVCLFLAHKSESWCNSSLYRLDDALCKEYALRICMVKL</sequence>
<organism evidence="3 4">
    <name type="scientific">Mytilus coruscus</name>
    <name type="common">Sea mussel</name>
    <dbReference type="NCBI Taxonomy" id="42192"/>
    <lineage>
        <taxon>Eukaryota</taxon>
        <taxon>Metazoa</taxon>
        <taxon>Spiralia</taxon>
        <taxon>Lophotrochozoa</taxon>
        <taxon>Mollusca</taxon>
        <taxon>Bivalvia</taxon>
        <taxon>Autobranchia</taxon>
        <taxon>Pteriomorphia</taxon>
        <taxon>Mytilida</taxon>
        <taxon>Mytiloidea</taxon>
        <taxon>Mytilidae</taxon>
        <taxon>Mytilinae</taxon>
        <taxon>Mytilus</taxon>
    </lineage>
</organism>
<dbReference type="Gene3D" id="3.50.4.10">
    <property type="entry name" value="Hepatocyte Growth Factor"/>
    <property type="match status" value="1"/>
</dbReference>
<feature type="domain" description="Apple" evidence="2">
    <location>
        <begin position="21"/>
        <end position="97"/>
    </location>
</feature>
<feature type="signal peptide" evidence="1">
    <location>
        <begin position="1"/>
        <end position="21"/>
    </location>
</feature>
<dbReference type="GO" id="GO:0004252">
    <property type="term" value="F:serine-type endopeptidase activity"/>
    <property type="evidence" value="ECO:0007669"/>
    <property type="project" value="UniProtKB-EC"/>
</dbReference>
<dbReference type="SUPFAM" id="SSF57414">
    <property type="entry name" value="Hairpin loop containing domain-like"/>
    <property type="match status" value="1"/>
</dbReference>
<proteinExistence type="predicted"/>
<evidence type="ECO:0000313" key="3">
    <source>
        <dbReference type="EMBL" id="CAC5365808.1"/>
    </source>
</evidence>
<dbReference type="Gene3D" id="3.10.100.10">
    <property type="entry name" value="Mannose-Binding Protein A, subunit A"/>
    <property type="match status" value="1"/>
</dbReference>
<dbReference type="InterPro" id="IPR003609">
    <property type="entry name" value="Pan_app"/>
</dbReference>
<dbReference type="PROSITE" id="PS50948">
    <property type="entry name" value="PAN"/>
    <property type="match status" value="1"/>
</dbReference>
<evidence type="ECO:0000313" key="4">
    <source>
        <dbReference type="Proteomes" id="UP000507470"/>
    </source>
</evidence>
<gene>
    <name evidence="3" type="ORF">MCOR_6343</name>
</gene>